<comment type="caution">
    <text evidence="1">The sequence shown here is derived from an EMBL/GenBank/DDBJ whole genome shotgun (WGS) entry which is preliminary data.</text>
</comment>
<proteinExistence type="predicted"/>
<reference evidence="1" key="1">
    <citation type="journal article" date="2012" name="PLoS ONE">
        <title>Gene sets for utilization of primary and secondary nutrition supplies in the distal gut of endangered iberian lynx.</title>
        <authorList>
            <person name="Alcaide M."/>
            <person name="Messina E."/>
            <person name="Richter M."/>
            <person name="Bargiela R."/>
            <person name="Peplies J."/>
            <person name="Huws S.A."/>
            <person name="Newbold C.J."/>
            <person name="Golyshin P.N."/>
            <person name="Simon M.A."/>
            <person name="Lopez G."/>
            <person name="Yakimov M.M."/>
            <person name="Ferrer M."/>
        </authorList>
    </citation>
    <scope>NUCLEOTIDE SEQUENCE</scope>
</reference>
<dbReference type="EMBL" id="AMCI01006165">
    <property type="protein sequence ID" value="EJW94804.1"/>
    <property type="molecule type" value="Genomic_DNA"/>
</dbReference>
<accession>J9G5K8</accession>
<gene>
    <name evidence="1" type="ORF">EVA_17091</name>
</gene>
<protein>
    <submittedName>
        <fullName evidence="1">Uncharacterized protein</fullName>
    </submittedName>
</protein>
<sequence length="46" mass="5255">MGRALVVYLLRSVSHERVLFPAPSLLDLSDESLRLTSKILCLIEYH</sequence>
<organism evidence="1">
    <name type="scientific">gut metagenome</name>
    <dbReference type="NCBI Taxonomy" id="749906"/>
    <lineage>
        <taxon>unclassified sequences</taxon>
        <taxon>metagenomes</taxon>
        <taxon>organismal metagenomes</taxon>
    </lineage>
</organism>
<evidence type="ECO:0000313" key="1">
    <source>
        <dbReference type="EMBL" id="EJW94804.1"/>
    </source>
</evidence>
<name>J9G5K8_9ZZZZ</name>
<dbReference type="AlphaFoldDB" id="J9G5K8"/>